<dbReference type="Gene3D" id="2.30.230.10">
    <property type="entry name" value="Lipovitellin, beta-sheet shell regions, chain A"/>
    <property type="match status" value="1"/>
</dbReference>
<evidence type="ECO:0000313" key="5">
    <source>
        <dbReference type="Proteomes" id="UP000694866"/>
    </source>
</evidence>
<evidence type="ECO:0000313" key="4">
    <source>
        <dbReference type="EMBL" id="JAG76852.1"/>
    </source>
</evidence>
<accession>A0A0C9RF96</accession>
<dbReference type="GeneID" id="105263762"/>
<reference evidence="6" key="2">
    <citation type="submission" date="2025-04" db="UniProtKB">
        <authorList>
            <consortium name="RefSeq"/>
        </authorList>
    </citation>
    <scope>IDENTIFICATION</scope>
    <source>
        <strain evidence="6">USDA-PBARC FA_bdor</strain>
        <tissue evidence="6">Whole organism</tissue>
    </source>
</reference>
<dbReference type="RefSeq" id="XP_011298479.1">
    <property type="nucleotide sequence ID" value="XM_011300177.1"/>
</dbReference>
<dbReference type="EMBL" id="GBYB01007085">
    <property type="protein sequence ID" value="JAG76852.1"/>
    <property type="molecule type" value="Transcribed_RNA"/>
</dbReference>
<evidence type="ECO:0000256" key="2">
    <source>
        <dbReference type="SAM" id="SignalP"/>
    </source>
</evidence>
<dbReference type="Proteomes" id="UP000694866">
    <property type="component" value="Unplaced"/>
</dbReference>
<keyword evidence="1 2" id="KW-0732">Signal</keyword>
<dbReference type="AlphaFoldDB" id="A0A0C9RF96"/>
<keyword evidence="5" id="KW-1185">Reference proteome</keyword>
<evidence type="ECO:0000259" key="3">
    <source>
        <dbReference type="Pfam" id="PF01347"/>
    </source>
</evidence>
<evidence type="ECO:0000313" key="6">
    <source>
        <dbReference type="RefSeq" id="XP_011298479.1"/>
    </source>
</evidence>
<protein>
    <submittedName>
        <fullName evidence="4">Vg_0 protein</fullName>
    </submittedName>
</protein>
<dbReference type="InterPro" id="IPR015819">
    <property type="entry name" value="Lipid_transp_b-sht_shell"/>
</dbReference>
<organism evidence="4">
    <name type="scientific">Fopius arisanus</name>
    <dbReference type="NCBI Taxonomy" id="64838"/>
    <lineage>
        <taxon>Eukaryota</taxon>
        <taxon>Metazoa</taxon>
        <taxon>Ecdysozoa</taxon>
        <taxon>Arthropoda</taxon>
        <taxon>Hexapoda</taxon>
        <taxon>Insecta</taxon>
        <taxon>Pterygota</taxon>
        <taxon>Neoptera</taxon>
        <taxon>Endopterygota</taxon>
        <taxon>Hymenoptera</taxon>
        <taxon>Apocrita</taxon>
        <taxon>Ichneumonoidea</taxon>
        <taxon>Braconidae</taxon>
        <taxon>Opiinae</taxon>
        <taxon>Fopius</taxon>
    </lineage>
</organism>
<feature type="domain" description="Vitellogenin" evidence="3">
    <location>
        <begin position="24"/>
        <end position="298"/>
    </location>
</feature>
<dbReference type="GO" id="GO:0005319">
    <property type="term" value="F:lipid transporter activity"/>
    <property type="evidence" value="ECO:0007669"/>
    <property type="project" value="InterPro"/>
</dbReference>
<proteinExistence type="predicted"/>
<dbReference type="SUPFAM" id="SSF56968">
    <property type="entry name" value="Lipovitellin-phosvitin complex, beta-sheet shell regions"/>
    <property type="match status" value="1"/>
</dbReference>
<gene>
    <name evidence="4" type="primary">Vg_0</name>
    <name evidence="6" type="synonym">LOC105263762</name>
    <name evidence="4" type="ORF">g.11638</name>
</gene>
<dbReference type="OrthoDB" id="7699294at2759"/>
<sequence length="314" mass="35478">MMQFQLIPFVLAALLNRTENNGWEHGPEYEFSGFLKMITSLEKDMGTALGTGVYFNLTCRPREPDVLRCQLSNTTITRLRVQAFSIDPAETDPNDTPRVFSITKSPFEIKFNERGIESFITERKDAPIPWSINEIGLIASQLSVGIDSSDELGSSYKSVENFTMGECDFNYTITRQTIDEDSRGTRDFSLSPLGKLEKFSGESIIVTKERDFDGCSRCFEPFFGSRYTLGLLLRDVITKLKTSTSRIFISKQHFTSETVNESEVFDTNRKMLGKILDHMKLTLKSISPAEEKLSPFSEPFVFGGLVDIARMAKP</sequence>
<dbReference type="InterPro" id="IPR015816">
    <property type="entry name" value="Vitellinogen_b-sht_N"/>
</dbReference>
<dbReference type="KEGG" id="fas:105263762"/>
<dbReference type="InterPro" id="IPR001747">
    <property type="entry name" value="Vitellogenin_N"/>
</dbReference>
<feature type="chain" id="PRO_5044541699" evidence="2">
    <location>
        <begin position="21"/>
        <end position="314"/>
    </location>
</feature>
<accession>A0A9R1SWK3</accession>
<name>A0A0C9RF96_9HYME</name>
<evidence type="ECO:0000256" key="1">
    <source>
        <dbReference type="ARBA" id="ARBA00022729"/>
    </source>
</evidence>
<feature type="signal peptide" evidence="2">
    <location>
        <begin position="1"/>
        <end position="20"/>
    </location>
</feature>
<dbReference type="Pfam" id="PF01347">
    <property type="entry name" value="Vitellogenin_N"/>
    <property type="match status" value="1"/>
</dbReference>
<reference evidence="4" key="1">
    <citation type="submission" date="2015-01" db="EMBL/GenBank/DDBJ databases">
        <title>Transcriptome Assembly of Fopius arisanus.</title>
        <authorList>
            <person name="Geib S."/>
        </authorList>
    </citation>
    <scope>NUCLEOTIDE SEQUENCE</scope>
</reference>